<dbReference type="OrthoDB" id="266020at2759"/>
<keyword evidence="4" id="KW-1185">Reference proteome</keyword>
<comment type="caution">
    <text evidence="3">The sequence shown here is derived from an EMBL/GenBank/DDBJ whole genome shotgun (WGS) entry which is preliminary data.</text>
</comment>
<proteinExistence type="predicted"/>
<dbReference type="Pfam" id="PF00076">
    <property type="entry name" value="RRM_1"/>
    <property type="match status" value="3"/>
</dbReference>
<keyword evidence="1" id="KW-0677">Repeat</keyword>
<dbReference type="InterPro" id="IPR002343">
    <property type="entry name" value="Hud_Sxl_RNA"/>
</dbReference>
<dbReference type="Gene3D" id="3.30.70.330">
    <property type="match status" value="3"/>
</dbReference>
<accession>A0A6S7FH01</accession>
<dbReference type="PANTHER" id="PTHR10352">
    <property type="entry name" value="EUKARYOTIC TRANSLATION INITIATION FACTOR 3 SUBUNIT G"/>
    <property type="match status" value="1"/>
</dbReference>
<evidence type="ECO:0000313" key="3">
    <source>
        <dbReference type="EMBL" id="CAB3978418.1"/>
    </source>
</evidence>
<dbReference type="GO" id="GO:1990904">
    <property type="term" value="C:ribonucleoprotein complex"/>
    <property type="evidence" value="ECO:0007669"/>
    <property type="project" value="InterPro"/>
</dbReference>
<name>A0A6S7FH01_PARCT</name>
<dbReference type="InterPro" id="IPR000504">
    <property type="entry name" value="RRM_dom"/>
</dbReference>
<sequence length="336" mass="37004">MDSYTEEDDSQNNNLIVNYLPPSMTEDEISKLFSSVGEVCECKLIRDKLSKHSMGYAFVNFKSPDDAKKAIGTLDKLRLQDKTIKVSYARPSSSDIKNANLYVSGLPETMSIDELEAMFSSFGVIITSKILTHPDGKSRGAGFIRFDKHTQAEIAIRNLNGTIPEGALKQITVKFANPPHFNKQKRMPESQLTSPNGDNAMVNGRGRGYGNSNVGPVFPQGTSYRYSPMNPVPSAPMSMSMASTNHSTSFNGTTWCIFVYNLPPDSDEKILYELFAPYGAILNTKVVRDPEGKPKGFGFVNMPDYQAAFTAICGLNGKPMPHGKTLQVSFKAPRNK</sequence>
<dbReference type="PRINTS" id="PR00961">
    <property type="entry name" value="HUDSXLRNA"/>
</dbReference>
<organism evidence="3 4">
    <name type="scientific">Paramuricea clavata</name>
    <name type="common">Red gorgonian</name>
    <name type="synonym">Violescent sea-whip</name>
    <dbReference type="NCBI Taxonomy" id="317549"/>
    <lineage>
        <taxon>Eukaryota</taxon>
        <taxon>Metazoa</taxon>
        <taxon>Cnidaria</taxon>
        <taxon>Anthozoa</taxon>
        <taxon>Octocorallia</taxon>
        <taxon>Malacalcyonacea</taxon>
        <taxon>Plexauridae</taxon>
        <taxon>Paramuricea</taxon>
    </lineage>
</organism>
<dbReference type="GO" id="GO:0010629">
    <property type="term" value="P:negative regulation of gene expression"/>
    <property type="evidence" value="ECO:0007669"/>
    <property type="project" value="UniProtKB-ARBA"/>
</dbReference>
<dbReference type="EMBL" id="CACRXK020000111">
    <property type="protein sequence ID" value="CAB3978418.1"/>
    <property type="molecule type" value="Genomic_DNA"/>
</dbReference>
<evidence type="ECO:0000256" key="2">
    <source>
        <dbReference type="ARBA" id="ARBA00022884"/>
    </source>
</evidence>
<dbReference type="InterPro" id="IPR012677">
    <property type="entry name" value="Nucleotide-bd_a/b_plait_sf"/>
</dbReference>
<dbReference type="GO" id="GO:0005737">
    <property type="term" value="C:cytoplasm"/>
    <property type="evidence" value="ECO:0007669"/>
    <property type="project" value="UniProtKB-ARBA"/>
</dbReference>
<dbReference type="AlphaFoldDB" id="A0A6S7FH01"/>
<dbReference type="PROSITE" id="PS50102">
    <property type="entry name" value="RRM"/>
    <property type="match status" value="3"/>
</dbReference>
<keyword evidence="2" id="KW-0694">RNA-binding</keyword>
<dbReference type="Proteomes" id="UP001152795">
    <property type="component" value="Unassembled WGS sequence"/>
</dbReference>
<dbReference type="GO" id="GO:0003729">
    <property type="term" value="F:mRNA binding"/>
    <property type="evidence" value="ECO:0007669"/>
    <property type="project" value="UniProtKB-ARBA"/>
</dbReference>
<dbReference type="FunFam" id="3.30.70.330:FF:000383">
    <property type="entry name" value="Sex lethal, isoform D"/>
    <property type="match status" value="1"/>
</dbReference>
<reference evidence="3" key="1">
    <citation type="submission" date="2020-04" db="EMBL/GenBank/DDBJ databases">
        <authorList>
            <person name="Alioto T."/>
            <person name="Alioto T."/>
            <person name="Gomez Garrido J."/>
        </authorList>
    </citation>
    <scope>NUCLEOTIDE SEQUENCE</scope>
    <source>
        <strain evidence="3">A484AB</strain>
    </source>
</reference>
<dbReference type="GO" id="GO:0009967">
    <property type="term" value="P:positive regulation of signal transduction"/>
    <property type="evidence" value="ECO:0007669"/>
    <property type="project" value="UniProtKB-ARBA"/>
</dbReference>
<gene>
    <name evidence="3" type="ORF">PACLA_8A036364</name>
</gene>
<dbReference type="InterPro" id="IPR035979">
    <property type="entry name" value="RBD_domain_sf"/>
</dbReference>
<evidence type="ECO:0000256" key="1">
    <source>
        <dbReference type="ARBA" id="ARBA00022737"/>
    </source>
</evidence>
<dbReference type="SUPFAM" id="SSF54928">
    <property type="entry name" value="RNA-binding domain, RBD"/>
    <property type="match status" value="3"/>
</dbReference>
<dbReference type="SMART" id="SM00360">
    <property type="entry name" value="RRM"/>
    <property type="match status" value="3"/>
</dbReference>
<evidence type="ECO:0000313" key="4">
    <source>
        <dbReference type="Proteomes" id="UP001152795"/>
    </source>
</evidence>
<protein>
    <submittedName>
        <fullName evidence="3">ELAV 3 isoform X10</fullName>
    </submittedName>
</protein>